<evidence type="ECO:0000259" key="5">
    <source>
        <dbReference type="PROSITE" id="PS50280"/>
    </source>
</evidence>
<dbReference type="InterPro" id="IPR050600">
    <property type="entry name" value="SETD3_SETD6_MTase"/>
</dbReference>
<dbReference type="InterPro" id="IPR046341">
    <property type="entry name" value="SET_dom_sf"/>
</dbReference>
<evidence type="ECO:0000256" key="2">
    <source>
        <dbReference type="ARBA" id="ARBA00022679"/>
    </source>
</evidence>
<dbReference type="CDD" id="cd19177">
    <property type="entry name" value="SET_SETD4"/>
    <property type="match status" value="1"/>
</dbReference>
<dbReference type="GeneID" id="70236042"/>
<evidence type="ECO:0000256" key="4">
    <source>
        <dbReference type="SAM" id="MobiDB-lite"/>
    </source>
</evidence>
<keyword evidence="3" id="KW-0949">S-adenosyl-L-methionine</keyword>
<evidence type="ECO:0000313" key="7">
    <source>
        <dbReference type="Proteomes" id="UP000769157"/>
    </source>
</evidence>
<keyword evidence="1" id="KW-0489">Methyltransferase</keyword>
<feature type="domain" description="SET" evidence="5">
    <location>
        <begin position="355"/>
        <end position="606"/>
    </location>
</feature>
<dbReference type="PANTHER" id="PTHR13271:SF47">
    <property type="entry name" value="ACTIN-HISTIDINE N-METHYLTRANSFERASE"/>
    <property type="match status" value="1"/>
</dbReference>
<organism evidence="6 7">
    <name type="scientific">Ogataea philodendri</name>
    <dbReference type="NCBI Taxonomy" id="1378263"/>
    <lineage>
        <taxon>Eukaryota</taxon>
        <taxon>Fungi</taxon>
        <taxon>Dikarya</taxon>
        <taxon>Ascomycota</taxon>
        <taxon>Saccharomycotina</taxon>
        <taxon>Pichiomycetes</taxon>
        <taxon>Pichiales</taxon>
        <taxon>Pichiaceae</taxon>
        <taxon>Ogataea</taxon>
    </lineage>
</organism>
<dbReference type="OrthoDB" id="341421at2759"/>
<dbReference type="PROSITE" id="PS50280">
    <property type="entry name" value="SET"/>
    <property type="match status" value="1"/>
</dbReference>
<accession>A0A9P8P4Z5</accession>
<dbReference type="RefSeq" id="XP_046061092.1">
    <property type="nucleotide sequence ID" value="XM_046205115.1"/>
</dbReference>
<dbReference type="GO" id="GO:0016279">
    <property type="term" value="F:protein-lysine N-methyltransferase activity"/>
    <property type="evidence" value="ECO:0007669"/>
    <property type="project" value="InterPro"/>
</dbReference>
<dbReference type="InterPro" id="IPR044429">
    <property type="entry name" value="SETD4_SET"/>
</dbReference>
<sequence length="979" mass="108139">MFGQEVGTIVNNTRDDHESLLLLGLLEESGLVPHWKLAQLRTPVELGSHSVDLLLLLLQNSLVNGVLREFLEVEGQADLRHAVNDNLGWVVLVPLQSVSVVRRELVVEVVVAFSESNQSGQDVVSWGSSVVKWLLSNPVSKRVHTESSLLNEGGSEQSSVNESSPEVVKQIANVGSCLVSWVWNKKHPSHVGVPKTSLGIIWISWCVCVSVVDSVLVSPHLDGTFNGRGTKKSKEDLQRSFAIVGSVSPVSVVSGGDGETAKAVENDGGDECVPSQWNPSCGNQSSHRHSQDKDEVQPIDVLVPVFKGPRSRPASKRSGTSKTTIASIRNQLRNIDHLKRWLDGSTGGPSAKISPKIDAVSDPQTGRSIFATSKLATNELIITIPYSYMLNYVTILKHLECHTTWNSPAVSKSYVYVPEEPKSALYSKFDLTKTLKLSSFQLVSLYLVLESHRPESFWKPFIDVLPNLNDFDSVPLLWIVESDPVFDLLPLAIKNHAKAQHDKFLQDYEVVQTFLAEYITDAQIMVPLKEFLWAWLCCNSRCLYMELPEILDKQLEDNFTLVPFVDFINHSLDDQTQVSLSPVSGFQVTIGEHAYSPEDQIFFSYGAHNDDFLLCEYGFMLEEGKNIWNTADLTPYVESLLKPDQKKLLEEYNYNGDYTATKDEISFRTEVALVTLIEKRTSKVIDLINGLNNGSAYKKTINVPSMRWTSQSIVIVLLVPTVVTPSSLIVPTTIVPASKISIRSSSRIPVVIPVSVSASVSVSVSISVSRSVPISVSIAITSWSVVSLQNTVNLEHSINVLFGDTESIQITCRDLQQAFTSNHGLVKATTVQNQSLRIGIAIEPWNRGVSSQHRGKQRVSLSIKLLCLGQNRNGLSSGTCSSCSSDSVSVRSSLELHTKLDHAVDTWEIHTSGTNVGRNQHTASSISESSLNSVTSRLSQVSVQRKHWEPWAKLVTQNFSGKFIEVLGGLDVWHKHNHL</sequence>
<dbReference type="SUPFAM" id="SSF82199">
    <property type="entry name" value="SET domain"/>
    <property type="match status" value="1"/>
</dbReference>
<evidence type="ECO:0000256" key="3">
    <source>
        <dbReference type="ARBA" id="ARBA00022691"/>
    </source>
</evidence>
<protein>
    <recommendedName>
        <fullName evidence="5">SET domain-containing protein</fullName>
    </recommendedName>
</protein>
<dbReference type="GO" id="GO:0032259">
    <property type="term" value="P:methylation"/>
    <property type="evidence" value="ECO:0007669"/>
    <property type="project" value="UniProtKB-KW"/>
</dbReference>
<dbReference type="PANTHER" id="PTHR13271">
    <property type="entry name" value="UNCHARACTERIZED PUTATIVE METHYLTRANSFERASE"/>
    <property type="match status" value="1"/>
</dbReference>
<dbReference type="EMBL" id="JAEUBE010000295">
    <property type="protein sequence ID" value="KAH3665888.1"/>
    <property type="molecule type" value="Genomic_DNA"/>
</dbReference>
<evidence type="ECO:0000256" key="1">
    <source>
        <dbReference type="ARBA" id="ARBA00022603"/>
    </source>
</evidence>
<feature type="region of interest" description="Disordered" evidence="4">
    <location>
        <begin position="267"/>
        <end position="294"/>
    </location>
</feature>
<evidence type="ECO:0000313" key="6">
    <source>
        <dbReference type="EMBL" id="KAH3665888.1"/>
    </source>
</evidence>
<reference evidence="6" key="2">
    <citation type="submission" date="2021-01" db="EMBL/GenBank/DDBJ databases">
        <authorList>
            <person name="Schikora-Tamarit M.A."/>
        </authorList>
    </citation>
    <scope>NUCLEOTIDE SEQUENCE</scope>
    <source>
        <strain evidence="6">CBS6075</strain>
    </source>
</reference>
<comment type="caution">
    <text evidence="6">The sequence shown here is derived from an EMBL/GenBank/DDBJ whole genome shotgun (WGS) entry which is preliminary data.</text>
</comment>
<dbReference type="InterPro" id="IPR001214">
    <property type="entry name" value="SET_dom"/>
</dbReference>
<dbReference type="AlphaFoldDB" id="A0A9P8P4Z5"/>
<gene>
    <name evidence="6" type="ORF">OGAPHI_004077</name>
</gene>
<feature type="compositionally biased region" description="Polar residues" evidence="4">
    <location>
        <begin position="275"/>
        <end position="285"/>
    </location>
</feature>
<reference evidence="6" key="1">
    <citation type="journal article" date="2021" name="Open Biol.">
        <title>Shared evolutionary footprints suggest mitochondrial oxidative damage underlies multiple complex I losses in fungi.</title>
        <authorList>
            <person name="Schikora-Tamarit M.A."/>
            <person name="Marcet-Houben M."/>
            <person name="Nosek J."/>
            <person name="Gabaldon T."/>
        </authorList>
    </citation>
    <scope>NUCLEOTIDE SEQUENCE</scope>
    <source>
        <strain evidence="6">CBS6075</strain>
    </source>
</reference>
<keyword evidence="2" id="KW-0808">Transferase</keyword>
<keyword evidence="7" id="KW-1185">Reference proteome</keyword>
<dbReference type="AntiFam" id="ANF00149">
    <property type="entry name" value="Shadow ORF (opposite cshA)"/>
</dbReference>
<proteinExistence type="predicted"/>
<dbReference type="Gene3D" id="3.90.1410.10">
    <property type="entry name" value="set domain protein methyltransferase, domain 1"/>
    <property type="match status" value="1"/>
</dbReference>
<name>A0A9P8P4Z5_9ASCO</name>
<dbReference type="Proteomes" id="UP000769157">
    <property type="component" value="Unassembled WGS sequence"/>
</dbReference>